<dbReference type="EMBL" id="JARBHB010000005">
    <property type="protein sequence ID" value="KAJ8884218.1"/>
    <property type="molecule type" value="Genomic_DNA"/>
</dbReference>
<feature type="domain" description="Reverse transcriptase" evidence="2">
    <location>
        <begin position="396"/>
        <end position="503"/>
    </location>
</feature>
<keyword evidence="4" id="KW-1185">Reference proteome</keyword>
<dbReference type="SUPFAM" id="SSF50630">
    <property type="entry name" value="Acid proteases"/>
    <property type="match status" value="1"/>
</dbReference>
<reference evidence="3 4" key="1">
    <citation type="submission" date="2023-02" db="EMBL/GenBank/DDBJ databases">
        <title>LHISI_Scaffold_Assembly.</title>
        <authorList>
            <person name="Stuart O.P."/>
            <person name="Cleave R."/>
            <person name="Magrath M.J.L."/>
            <person name="Mikheyev A.S."/>
        </authorList>
    </citation>
    <scope>NUCLEOTIDE SEQUENCE [LARGE SCALE GENOMIC DNA]</scope>
    <source>
        <strain evidence="3">Daus_M_001</strain>
        <tissue evidence="3">Leg muscle</tissue>
    </source>
</reference>
<sequence length="505" mass="58375">MLEKHLAPMRNILVAQYQFLSKYQTSEQKIADVIAALRSELNDCDFISPCEYKVSIADTFLRAQFIRRMGVHQQPSISTKKNTYSRPASDRQQLQSQNQHQPRYSRSKSRINYKELVIDNLCLRCGCLSPDCRTDKSNLHCYGCQATDHVIKVCISTLLKRKKEKSNQSSKHLSTKQISTYQVPDQREDTDQLYRLYGMMSQIVNLKQEAVNELTERYYARIHIGTKVVEFEVDSGAAYSFLPRNVYAGLNLGVTLHQPDTSFRSYTHNVFVPDGKINIKTEFNGTVIDDSSILYQKHTMPLQDVYGFINLHIENMDQVPQMYPVLCNGKIGKIPEVVVSLKLRKGAQPMFHREHNDQYALMKKVDVELDTLETEGVLTKAETVRLCIDYKVGVTERLQDAHYAIRKVDNILNSLQNFRFFCRLDLFKAYLHVPVDEQSSEIQTISTHRGTYRLHRLSFDIKTAPSEFNRIIDQTMHDVPETMSYFDDIFMHGATRDECQHNLIA</sequence>
<protein>
    <recommendedName>
        <fullName evidence="2">Reverse transcriptase domain-containing protein</fullName>
    </recommendedName>
</protein>
<dbReference type="Gene3D" id="3.30.70.270">
    <property type="match status" value="1"/>
</dbReference>
<feature type="region of interest" description="Disordered" evidence="1">
    <location>
        <begin position="74"/>
        <end position="107"/>
    </location>
</feature>
<comment type="caution">
    <text evidence="3">The sequence shown here is derived from an EMBL/GenBank/DDBJ whole genome shotgun (WGS) entry which is preliminary data.</text>
</comment>
<dbReference type="InterPro" id="IPR000477">
    <property type="entry name" value="RT_dom"/>
</dbReference>
<dbReference type="Proteomes" id="UP001159363">
    <property type="component" value="Chromosome 4"/>
</dbReference>
<dbReference type="InterPro" id="IPR043502">
    <property type="entry name" value="DNA/RNA_pol_sf"/>
</dbReference>
<evidence type="ECO:0000259" key="2">
    <source>
        <dbReference type="Pfam" id="PF00078"/>
    </source>
</evidence>
<proteinExistence type="predicted"/>
<dbReference type="Pfam" id="PF00078">
    <property type="entry name" value="RVT_1"/>
    <property type="match status" value="1"/>
</dbReference>
<dbReference type="PANTHER" id="PTHR37984:SF9">
    <property type="entry name" value="INTEGRASE CATALYTIC DOMAIN-CONTAINING PROTEIN"/>
    <property type="match status" value="1"/>
</dbReference>
<gene>
    <name evidence="3" type="ORF">PR048_016075</name>
</gene>
<dbReference type="Gene3D" id="3.10.10.10">
    <property type="entry name" value="HIV Type 1 Reverse Transcriptase, subunit A, domain 1"/>
    <property type="match status" value="1"/>
</dbReference>
<evidence type="ECO:0000256" key="1">
    <source>
        <dbReference type="SAM" id="MobiDB-lite"/>
    </source>
</evidence>
<dbReference type="InterPro" id="IPR021109">
    <property type="entry name" value="Peptidase_aspartic_dom_sf"/>
</dbReference>
<feature type="compositionally biased region" description="Polar residues" evidence="1">
    <location>
        <begin position="74"/>
        <end position="102"/>
    </location>
</feature>
<accession>A0ABQ9HIR1</accession>
<evidence type="ECO:0000313" key="4">
    <source>
        <dbReference type="Proteomes" id="UP001159363"/>
    </source>
</evidence>
<dbReference type="InterPro" id="IPR043128">
    <property type="entry name" value="Rev_trsase/Diguanyl_cyclase"/>
</dbReference>
<evidence type="ECO:0000313" key="3">
    <source>
        <dbReference type="EMBL" id="KAJ8884218.1"/>
    </source>
</evidence>
<dbReference type="CDD" id="cd01647">
    <property type="entry name" value="RT_LTR"/>
    <property type="match status" value="1"/>
</dbReference>
<organism evidence="3 4">
    <name type="scientific">Dryococelus australis</name>
    <dbReference type="NCBI Taxonomy" id="614101"/>
    <lineage>
        <taxon>Eukaryota</taxon>
        <taxon>Metazoa</taxon>
        <taxon>Ecdysozoa</taxon>
        <taxon>Arthropoda</taxon>
        <taxon>Hexapoda</taxon>
        <taxon>Insecta</taxon>
        <taxon>Pterygota</taxon>
        <taxon>Neoptera</taxon>
        <taxon>Polyneoptera</taxon>
        <taxon>Phasmatodea</taxon>
        <taxon>Verophasmatodea</taxon>
        <taxon>Anareolatae</taxon>
        <taxon>Phasmatidae</taxon>
        <taxon>Eurycanthinae</taxon>
        <taxon>Dryococelus</taxon>
    </lineage>
</organism>
<dbReference type="InterPro" id="IPR050951">
    <property type="entry name" value="Retrovirus_Pol_polyprotein"/>
</dbReference>
<name>A0ABQ9HIR1_9NEOP</name>
<dbReference type="PANTHER" id="PTHR37984">
    <property type="entry name" value="PROTEIN CBG26694"/>
    <property type="match status" value="1"/>
</dbReference>
<dbReference type="SUPFAM" id="SSF56672">
    <property type="entry name" value="DNA/RNA polymerases"/>
    <property type="match status" value="1"/>
</dbReference>